<dbReference type="PANTHER" id="PTHR47030">
    <property type="entry name" value="LIPASE CLASS 3 FAMILY PROTEIN"/>
    <property type="match status" value="1"/>
</dbReference>
<dbReference type="GO" id="GO:0016787">
    <property type="term" value="F:hydrolase activity"/>
    <property type="evidence" value="ECO:0007669"/>
    <property type="project" value="UniProtKB-KW"/>
</dbReference>
<dbReference type="EMBL" id="JAMZMK010010754">
    <property type="protein sequence ID" value="KAI7730529.1"/>
    <property type="molecule type" value="Genomic_DNA"/>
</dbReference>
<comment type="caution">
    <text evidence="3">The sequence shown here is derived from an EMBL/GenBank/DDBJ whole genome shotgun (WGS) entry which is preliminary data.</text>
</comment>
<keyword evidence="4" id="KW-1185">Reference proteome</keyword>
<dbReference type="InterPro" id="IPR029058">
    <property type="entry name" value="AB_hydrolase_fold"/>
</dbReference>
<evidence type="ECO:0000313" key="3">
    <source>
        <dbReference type="EMBL" id="KAI7730529.1"/>
    </source>
</evidence>
<dbReference type="InterPro" id="IPR002921">
    <property type="entry name" value="Fungal_lipase-type"/>
</dbReference>
<evidence type="ECO:0000256" key="1">
    <source>
        <dbReference type="ARBA" id="ARBA00022801"/>
    </source>
</evidence>
<keyword evidence="1" id="KW-0378">Hydrolase</keyword>
<reference evidence="3" key="1">
    <citation type="submission" date="2022-06" db="EMBL/GenBank/DDBJ databases">
        <title>Uncovering the hologenomic basis of an extraordinary plant invasion.</title>
        <authorList>
            <person name="Bieker V.C."/>
            <person name="Martin M.D."/>
            <person name="Gilbert T."/>
            <person name="Hodgins K."/>
            <person name="Battlay P."/>
            <person name="Petersen B."/>
            <person name="Wilson J."/>
        </authorList>
    </citation>
    <scope>NUCLEOTIDE SEQUENCE</scope>
    <source>
        <strain evidence="3">AA19_3_7</strain>
        <tissue evidence="3">Leaf</tissue>
    </source>
</reference>
<sequence length="235" mass="26418">MERLQIDGNPENKEFQQGGLLTLLLGAGCECEGYNLRVVGHSLGGSIVAMLGLKLYGRYPQIHVYSYGPLPCVDSVLANACSGFVTSIVYDNEFSSRLSVASIVRLQTAAMLALTNDADTNSAIMHKRARRFLSITNYLWNKHDEEPPALGSSSSSMRREKKHYNQDELMHVRIQEPDEDFNLWHDMEMYDSSNDHCDTRDPSDRPSTQFTSLLGLFPTYTENSILTKLSEKQIS</sequence>
<protein>
    <recommendedName>
        <fullName evidence="2">Fungal lipase-type domain-containing protein</fullName>
    </recommendedName>
</protein>
<proteinExistence type="predicted"/>
<dbReference type="Gene3D" id="3.40.50.1820">
    <property type="entry name" value="alpha/beta hydrolase"/>
    <property type="match status" value="1"/>
</dbReference>
<organism evidence="3 4">
    <name type="scientific">Ambrosia artemisiifolia</name>
    <name type="common">Common ragweed</name>
    <dbReference type="NCBI Taxonomy" id="4212"/>
    <lineage>
        <taxon>Eukaryota</taxon>
        <taxon>Viridiplantae</taxon>
        <taxon>Streptophyta</taxon>
        <taxon>Embryophyta</taxon>
        <taxon>Tracheophyta</taxon>
        <taxon>Spermatophyta</taxon>
        <taxon>Magnoliopsida</taxon>
        <taxon>eudicotyledons</taxon>
        <taxon>Gunneridae</taxon>
        <taxon>Pentapetalae</taxon>
        <taxon>asterids</taxon>
        <taxon>campanulids</taxon>
        <taxon>Asterales</taxon>
        <taxon>Asteraceae</taxon>
        <taxon>Asteroideae</taxon>
        <taxon>Heliantheae alliance</taxon>
        <taxon>Heliantheae</taxon>
        <taxon>Ambrosia</taxon>
    </lineage>
</organism>
<gene>
    <name evidence="3" type="ORF">M8C21_006242</name>
</gene>
<dbReference type="PROSITE" id="PS51257">
    <property type="entry name" value="PROKAR_LIPOPROTEIN"/>
    <property type="match status" value="1"/>
</dbReference>
<evidence type="ECO:0000313" key="4">
    <source>
        <dbReference type="Proteomes" id="UP001206925"/>
    </source>
</evidence>
<dbReference type="SUPFAM" id="SSF53474">
    <property type="entry name" value="alpha/beta-Hydrolases"/>
    <property type="match status" value="1"/>
</dbReference>
<dbReference type="GO" id="GO:0006629">
    <property type="term" value="P:lipid metabolic process"/>
    <property type="evidence" value="ECO:0007669"/>
    <property type="project" value="InterPro"/>
</dbReference>
<evidence type="ECO:0000259" key="2">
    <source>
        <dbReference type="Pfam" id="PF01764"/>
    </source>
</evidence>
<dbReference type="Pfam" id="PF01764">
    <property type="entry name" value="Lipase_3"/>
    <property type="match status" value="1"/>
</dbReference>
<feature type="domain" description="Fungal lipase-type" evidence="2">
    <location>
        <begin position="33"/>
        <end position="92"/>
    </location>
</feature>
<dbReference type="AlphaFoldDB" id="A0AAD5BWJ4"/>
<dbReference type="PANTHER" id="PTHR47030:SF2">
    <property type="entry name" value="LIPASE CLASS 3 FAMILY PROTEIN"/>
    <property type="match status" value="1"/>
</dbReference>
<name>A0AAD5BWJ4_AMBAR</name>
<dbReference type="Proteomes" id="UP001206925">
    <property type="component" value="Unassembled WGS sequence"/>
</dbReference>
<accession>A0AAD5BWJ4</accession>